<keyword evidence="4" id="KW-1185">Reference proteome</keyword>
<dbReference type="Pfam" id="PF05860">
    <property type="entry name" value="TPS"/>
    <property type="match status" value="1"/>
</dbReference>
<feature type="signal peptide" evidence="1">
    <location>
        <begin position="1"/>
        <end position="27"/>
    </location>
</feature>
<dbReference type="SMART" id="SM00912">
    <property type="entry name" value="Haemagg_act"/>
    <property type="match status" value="1"/>
</dbReference>
<dbReference type="eggNOG" id="COG3210">
    <property type="taxonomic scope" value="Bacteria"/>
</dbReference>
<dbReference type="STRING" id="985054.SAMN05444358_10885"/>
<dbReference type="Proteomes" id="UP000183400">
    <property type="component" value="Unassembled WGS sequence"/>
</dbReference>
<feature type="chain" id="PRO_5010267255" evidence="1">
    <location>
        <begin position="28"/>
        <end position="1059"/>
    </location>
</feature>
<dbReference type="InterPro" id="IPR010069">
    <property type="entry name" value="CdiA_FHA1_rpt"/>
</dbReference>
<dbReference type="RefSeq" id="WP_245709778.1">
    <property type="nucleotide sequence ID" value="NZ_FNNP01000008.1"/>
</dbReference>
<gene>
    <name evidence="3" type="ORF">SAMN05444358_10885</name>
</gene>
<protein>
    <submittedName>
        <fullName evidence="3">Filamentous hemagglutinin</fullName>
    </submittedName>
</protein>
<reference evidence="4" key="1">
    <citation type="submission" date="2016-10" db="EMBL/GenBank/DDBJ databases">
        <authorList>
            <person name="Varghese N."/>
            <person name="Submissions S."/>
        </authorList>
    </citation>
    <scope>NUCLEOTIDE SEQUENCE [LARGE SCALE GENOMIC DNA]</scope>
    <source>
        <strain evidence="4">DSM 27839</strain>
    </source>
</reference>
<evidence type="ECO:0000313" key="4">
    <source>
        <dbReference type="Proteomes" id="UP000183400"/>
    </source>
</evidence>
<dbReference type="EMBL" id="FNNP01000008">
    <property type="protein sequence ID" value="SDX64801.1"/>
    <property type="molecule type" value="Genomic_DNA"/>
</dbReference>
<proteinExistence type="predicted"/>
<dbReference type="Gene3D" id="2.160.20.10">
    <property type="entry name" value="Single-stranded right-handed beta-helix, Pectin lyase-like"/>
    <property type="match status" value="1"/>
</dbReference>
<keyword evidence="1" id="KW-0732">Signal</keyword>
<dbReference type="NCBIfam" id="TIGR01731">
    <property type="entry name" value="fil_hemag_20aa"/>
    <property type="match status" value="3"/>
</dbReference>
<dbReference type="InterPro" id="IPR049271">
    <property type="entry name" value="DUF6862"/>
</dbReference>
<evidence type="ECO:0000259" key="2">
    <source>
        <dbReference type="SMART" id="SM00912"/>
    </source>
</evidence>
<dbReference type="NCBIfam" id="TIGR01901">
    <property type="entry name" value="adhes_NPXG"/>
    <property type="match status" value="1"/>
</dbReference>
<organism evidence="3 4">
    <name type="scientific">Ruegeria halocynthiae</name>
    <dbReference type="NCBI Taxonomy" id="985054"/>
    <lineage>
        <taxon>Bacteria</taxon>
        <taxon>Pseudomonadati</taxon>
        <taxon>Pseudomonadota</taxon>
        <taxon>Alphaproteobacteria</taxon>
        <taxon>Rhodobacterales</taxon>
        <taxon>Roseobacteraceae</taxon>
        <taxon>Ruegeria</taxon>
    </lineage>
</organism>
<dbReference type="InterPro" id="IPR012334">
    <property type="entry name" value="Pectin_lyas_fold"/>
</dbReference>
<dbReference type="AlphaFoldDB" id="A0A1H3DEI9"/>
<name>A0A1H3DEI9_9RHOB</name>
<accession>A0A1H3DEI9</accession>
<evidence type="ECO:0000313" key="3">
    <source>
        <dbReference type="EMBL" id="SDX64801.1"/>
    </source>
</evidence>
<feature type="domain" description="Filamentous haemagglutinin FhaB/tRNA nuclease CdiA-like TPS" evidence="2">
    <location>
        <begin position="47"/>
        <end position="166"/>
    </location>
</feature>
<dbReference type="InterPro" id="IPR008638">
    <property type="entry name" value="FhaB/CdiA-like_TPS"/>
</dbReference>
<sequence length="1059" mass="108921">MRRRVFEKVVSSILTLALTIQPALLHAQNIQPVNPSTGPRPHVDQSLNGTAVINISTPNGAGVSHDVYTDFQADDLILNNSATITNTQLGGVIEGNGNLTPGQEANLWIGEVVGGNQTQLNGILEVAGKRMDVVVANEFGITCNGCGFINTGRATLTTGKPQFAGNGALTGFDVRRGTVTIGAGGLNPENRIGLSDTSRVDVIARAAAIYGKMRADQLNVVAGANQVDYNWSYDPETGAVTGITEQAGEGAAPALAVDVAALGGMYANAIRLIATENGVGVRLNGDMASSTNIAQRADGQLTLGAPAGGHTPQIRAGGRVQVRNQGPILLEGAITSESGDLIDIRTSNGDLIFNGQAAGGAIRLESAGMLNISGAIVAREVFAAASTGSSVGLDGNSEVFAQSIDVDALTQLTFDGKAAALEMASLTAGTELVTGASSELVAESVVLNGDDARIEGQVQALEELTIEATDGLVTHTGSSRGQSVTVTGDEIRASDESQIAAVESLSVTAQDQAIIDGNLISGQQADLSVTAGDLDLQGQINARNTNVAVSGQTSLGADALAVGQSVLEFQSGSLNGGLNASHFDQLRAGDGLAVTLDTGGLSVGASEQVEFDGDLLLDFGGDLENRGTIKASGDLQLRSGSDLSNRGGLLKSGDTMQLVARDGTVLNQSGRIEADGGLAIEAETFDNRFDSIVTEPSQSGVEIFAGTPDNKTASRRVSTNPADLELESCYTSSRNNSPTPSSSSWASASARFEIGGLFTDANGNPINGGEGSAGHMLLHALAGCAAAEATDADCAAGAAGGIAQSIFVGTDPALAGLSDYEIQKRAELFGAVAGLLASGGNADNVVAAAAVAQSAALNNYLSHTEAALRSDLVDKLLSEECQSGGCEEDLSKLRELNELDLQRDADFAAACGAGSASAECRSELTKLQDAFESYEGAYRSREVLADGTLGEYLDVASKFGTYRSEAMSKAAREALIEMPMDSAKGVVDLVEISALALTGDETAQQQLKLVASQTWDLIKDPIGTTQNQIKADLEKADRLEAQGKIHEANKLRSKVFISG</sequence>
<dbReference type="SUPFAM" id="SSF51126">
    <property type="entry name" value="Pectin lyase-like"/>
    <property type="match status" value="1"/>
</dbReference>
<dbReference type="InterPro" id="IPR011050">
    <property type="entry name" value="Pectin_lyase_fold/virulence"/>
</dbReference>
<evidence type="ECO:0000256" key="1">
    <source>
        <dbReference type="SAM" id="SignalP"/>
    </source>
</evidence>
<dbReference type="Pfam" id="PF21726">
    <property type="entry name" value="DUF6862"/>
    <property type="match status" value="1"/>
</dbReference>